<reference evidence="2 3" key="1">
    <citation type="submission" date="2019-03" db="EMBL/GenBank/DDBJ databases">
        <authorList>
            <person name="He R.-H."/>
        </authorList>
    </citation>
    <scope>NUCLEOTIDE SEQUENCE [LARGE SCALE GENOMIC DNA]</scope>
    <source>
        <strain evidence="3">SH 714</strain>
    </source>
</reference>
<evidence type="ECO:0000259" key="1">
    <source>
        <dbReference type="Pfam" id="PF03413"/>
    </source>
</evidence>
<dbReference type="EMBL" id="SOPW01000001">
    <property type="protein sequence ID" value="TFB25084.1"/>
    <property type="molecule type" value="Genomic_DNA"/>
</dbReference>
<organism evidence="2 3">
    <name type="scientific">Filobacillus milosensis</name>
    <dbReference type="NCBI Taxonomy" id="94137"/>
    <lineage>
        <taxon>Bacteria</taxon>
        <taxon>Bacillati</taxon>
        <taxon>Bacillota</taxon>
        <taxon>Bacilli</taxon>
        <taxon>Bacillales</taxon>
        <taxon>Bacillaceae</taxon>
        <taxon>Filobacillus</taxon>
    </lineage>
</organism>
<dbReference type="InterPro" id="IPR025711">
    <property type="entry name" value="PepSY"/>
</dbReference>
<evidence type="ECO:0000313" key="3">
    <source>
        <dbReference type="Proteomes" id="UP000297975"/>
    </source>
</evidence>
<feature type="domain" description="PepSY" evidence="1">
    <location>
        <begin position="34"/>
        <end position="99"/>
    </location>
</feature>
<sequence>MKWYKLIAPTAIGLTVGTIIGKKVKDRWLFPEVALKKVKESFKENGPISGSWILMELKELKKDDELIKVYRGGVSRNIDGQTIQYEFYVDAANGEIVEINHL</sequence>
<gene>
    <name evidence="2" type="ORF">E3U55_01440</name>
</gene>
<accession>A0A4Y8IT98</accession>
<dbReference type="RefSeq" id="WP_134338543.1">
    <property type="nucleotide sequence ID" value="NZ_SOPW01000001.1"/>
</dbReference>
<comment type="caution">
    <text evidence="2">The sequence shown here is derived from an EMBL/GenBank/DDBJ whole genome shotgun (WGS) entry which is preliminary data.</text>
</comment>
<dbReference type="Proteomes" id="UP000297975">
    <property type="component" value="Unassembled WGS sequence"/>
</dbReference>
<dbReference type="Pfam" id="PF03413">
    <property type="entry name" value="PepSY"/>
    <property type="match status" value="1"/>
</dbReference>
<protein>
    <submittedName>
        <fullName evidence="2">Peptidase M4</fullName>
    </submittedName>
</protein>
<evidence type="ECO:0000313" key="2">
    <source>
        <dbReference type="EMBL" id="TFB25084.1"/>
    </source>
</evidence>
<dbReference type="OrthoDB" id="2989832at2"/>
<name>A0A4Y8IT98_9BACI</name>
<dbReference type="AlphaFoldDB" id="A0A4Y8IT98"/>
<proteinExistence type="predicted"/>
<keyword evidence="3" id="KW-1185">Reference proteome</keyword>